<name>A0A3B0UQ05_9ZZZZ</name>
<dbReference type="Pfam" id="PF00149">
    <property type="entry name" value="Metallophos"/>
    <property type="match status" value="1"/>
</dbReference>
<evidence type="ECO:0000259" key="1">
    <source>
        <dbReference type="Pfam" id="PF00149"/>
    </source>
</evidence>
<dbReference type="SUPFAM" id="SSF56300">
    <property type="entry name" value="Metallo-dependent phosphatases"/>
    <property type="match status" value="1"/>
</dbReference>
<dbReference type="PANTHER" id="PTHR43143:SF1">
    <property type="entry name" value="SERINE_THREONINE-PROTEIN PHOSPHATASE CPPED1"/>
    <property type="match status" value="1"/>
</dbReference>
<dbReference type="GO" id="GO:0016787">
    <property type="term" value="F:hydrolase activity"/>
    <property type="evidence" value="ECO:0007669"/>
    <property type="project" value="InterPro"/>
</dbReference>
<organism evidence="2">
    <name type="scientific">hydrothermal vent metagenome</name>
    <dbReference type="NCBI Taxonomy" id="652676"/>
    <lineage>
        <taxon>unclassified sequences</taxon>
        <taxon>metagenomes</taxon>
        <taxon>ecological metagenomes</taxon>
    </lineage>
</organism>
<dbReference type="InterPro" id="IPR004843">
    <property type="entry name" value="Calcineurin-like_PHP"/>
</dbReference>
<dbReference type="Gene3D" id="3.60.21.10">
    <property type="match status" value="1"/>
</dbReference>
<gene>
    <name evidence="2" type="ORF">MNBD_CHLOROFLEXI01-630</name>
</gene>
<reference evidence="2" key="1">
    <citation type="submission" date="2018-06" db="EMBL/GenBank/DDBJ databases">
        <authorList>
            <person name="Zhirakovskaya E."/>
        </authorList>
    </citation>
    <scope>NUCLEOTIDE SEQUENCE</scope>
</reference>
<feature type="non-terminal residue" evidence="2">
    <location>
        <position position="126"/>
    </location>
</feature>
<dbReference type="AlphaFoldDB" id="A0A3B0UQ05"/>
<evidence type="ECO:0000313" key="2">
    <source>
        <dbReference type="EMBL" id="VAW33145.1"/>
    </source>
</evidence>
<dbReference type="EMBL" id="UOEU01000423">
    <property type="protein sequence ID" value="VAW33145.1"/>
    <property type="molecule type" value="Genomic_DNA"/>
</dbReference>
<protein>
    <recommendedName>
        <fullName evidence="1">Calcineurin-like phosphoesterase domain-containing protein</fullName>
    </recommendedName>
</protein>
<feature type="domain" description="Calcineurin-like phosphoesterase" evidence="1">
    <location>
        <begin position="10"/>
        <end position="98"/>
    </location>
</feature>
<sequence>MQKPTETVYFVHISDSHLGPTANYSRHGRQPQPCVERAIQIINTLPTPPDFVIHTGDVVTEPDVDSYRRAAALFGQLKMPIYFANGNHDRARDIQRHLPMGPRHILSKNPDVLSYAFNVKGYRFLV</sequence>
<dbReference type="InterPro" id="IPR051918">
    <property type="entry name" value="STPP_CPPED1"/>
</dbReference>
<proteinExistence type="predicted"/>
<dbReference type="PANTHER" id="PTHR43143">
    <property type="entry name" value="METALLOPHOSPHOESTERASE, CALCINEURIN SUPERFAMILY"/>
    <property type="match status" value="1"/>
</dbReference>
<dbReference type="InterPro" id="IPR029052">
    <property type="entry name" value="Metallo-depent_PP-like"/>
</dbReference>
<accession>A0A3B0UQ05</accession>